<evidence type="ECO:0000313" key="2">
    <source>
        <dbReference type="EMBL" id="RDY02437.1"/>
    </source>
</evidence>
<dbReference type="AlphaFoldDB" id="A0A371HI07"/>
<feature type="region of interest" description="Disordered" evidence="1">
    <location>
        <begin position="1"/>
        <end position="29"/>
    </location>
</feature>
<dbReference type="EMBL" id="QJKJ01002536">
    <property type="protein sequence ID" value="RDY02437.1"/>
    <property type="molecule type" value="Genomic_DNA"/>
</dbReference>
<feature type="non-terminal residue" evidence="2">
    <location>
        <position position="1"/>
    </location>
</feature>
<evidence type="ECO:0000313" key="3">
    <source>
        <dbReference type="Proteomes" id="UP000257109"/>
    </source>
</evidence>
<name>A0A371HI07_MUCPR</name>
<keyword evidence="3" id="KW-1185">Reference proteome</keyword>
<evidence type="ECO:0000256" key="1">
    <source>
        <dbReference type="SAM" id="MobiDB-lite"/>
    </source>
</evidence>
<feature type="compositionally biased region" description="Low complexity" evidence="1">
    <location>
        <begin position="1"/>
        <end position="13"/>
    </location>
</feature>
<protein>
    <submittedName>
        <fullName evidence="2">Uncharacterized protein</fullName>
    </submittedName>
</protein>
<sequence>MKSSQQRPKSSQPDKFLSKTTLSPHADSVSRVKGVTTPILALPNFNKSFKLECVVSNNAIRAMLLQVKNYQLKYSTYEGALCSS</sequence>
<organism evidence="2 3">
    <name type="scientific">Mucuna pruriens</name>
    <name type="common">Velvet bean</name>
    <name type="synonym">Dolichos pruriens</name>
    <dbReference type="NCBI Taxonomy" id="157652"/>
    <lineage>
        <taxon>Eukaryota</taxon>
        <taxon>Viridiplantae</taxon>
        <taxon>Streptophyta</taxon>
        <taxon>Embryophyta</taxon>
        <taxon>Tracheophyta</taxon>
        <taxon>Spermatophyta</taxon>
        <taxon>Magnoliopsida</taxon>
        <taxon>eudicotyledons</taxon>
        <taxon>Gunneridae</taxon>
        <taxon>Pentapetalae</taxon>
        <taxon>rosids</taxon>
        <taxon>fabids</taxon>
        <taxon>Fabales</taxon>
        <taxon>Fabaceae</taxon>
        <taxon>Papilionoideae</taxon>
        <taxon>50 kb inversion clade</taxon>
        <taxon>NPAAA clade</taxon>
        <taxon>indigoferoid/millettioid clade</taxon>
        <taxon>Phaseoleae</taxon>
        <taxon>Mucuna</taxon>
    </lineage>
</organism>
<gene>
    <name evidence="2" type="ORF">CR513_14101</name>
</gene>
<comment type="caution">
    <text evidence="2">The sequence shown here is derived from an EMBL/GenBank/DDBJ whole genome shotgun (WGS) entry which is preliminary data.</text>
</comment>
<reference evidence="2" key="1">
    <citation type="submission" date="2018-05" db="EMBL/GenBank/DDBJ databases">
        <title>Draft genome of Mucuna pruriens seed.</title>
        <authorList>
            <person name="Nnadi N.E."/>
            <person name="Vos R."/>
            <person name="Hasami M.H."/>
            <person name="Devisetty U.K."/>
            <person name="Aguiy J.C."/>
        </authorList>
    </citation>
    <scope>NUCLEOTIDE SEQUENCE [LARGE SCALE GENOMIC DNA]</scope>
    <source>
        <strain evidence="2">JCA_2017</strain>
    </source>
</reference>
<dbReference type="Proteomes" id="UP000257109">
    <property type="component" value="Unassembled WGS sequence"/>
</dbReference>
<accession>A0A371HI07</accession>
<proteinExistence type="predicted"/>